<organism evidence="2 3">
    <name type="scientific">Moraxella catarrhalis</name>
    <name type="common">Branhamella catarrhalis</name>
    <dbReference type="NCBI Taxonomy" id="480"/>
    <lineage>
        <taxon>Bacteria</taxon>
        <taxon>Pseudomonadati</taxon>
        <taxon>Pseudomonadota</taxon>
        <taxon>Gammaproteobacteria</taxon>
        <taxon>Moraxellales</taxon>
        <taxon>Moraxellaceae</taxon>
        <taxon>Moraxella</taxon>
    </lineage>
</organism>
<dbReference type="SUPFAM" id="SSF56322">
    <property type="entry name" value="ADC synthase"/>
    <property type="match status" value="1"/>
</dbReference>
<dbReference type="OrthoDB" id="9803598at2"/>
<keyword evidence="2" id="KW-0032">Aminotransferase</keyword>
<reference evidence="2 3" key="1">
    <citation type="journal article" date="2016" name="Genome Biol. Evol.">
        <title>Comparative Genomic Analyses of the Moraxella catarrhalis Serosensitive and Seroresistant Lineages Demonstrate Their Independent Evolution.</title>
        <authorList>
            <person name="Earl J.P."/>
            <person name="de Vries S.P."/>
            <person name="Ahmed A."/>
            <person name="Powell E."/>
            <person name="Schultz M.P."/>
            <person name="Hermans P.W."/>
            <person name="Hill D.J."/>
            <person name="Zhou Z."/>
            <person name="Constantinidou C.I."/>
            <person name="Hu F.Z."/>
            <person name="Bootsma H.J."/>
            <person name="Ehrlich G.D."/>
        </authorList>
    </citation>
    <scope>NUCLEOTIDE SEQUENCE [LARGE SCALE GENOMIC DNA]</scope>
    <source>
        <strain evidence="2 3">Z7542</strain>
    </source>
</reference>
<evidence type="ECO:0000259" key="1">
    <source>
        <dbReference type="Pfam" id="PF00425"/>
    </source>
</evidence>
<dbReference type="EMBL" id="LXHC01000005">
    <property type="protein sequence ID" value="OAU97847.1"/>
    <property type="molecule type" value="Genomic_DNA"/>
</dbReference>
<gene>
    <name evidence="2" type="ORF">AO384_0533</name>
</gene>
<dbReference type="PRINTS" id="PR00095">
    <property type="entry name" value="ANTSNTHASEI"/>
</dbReference>
<dbReference type="GO" id="GO:0000162">
    <property type="term" value="P:L-tryptophan biosynthetic process"/>
    <property type="evidence" value="ECO:0007669"/>
    <property type="project" value="TreeGrafter"/>
</dbReference>
<protein>
    <submittedName>
        <fullName evidence="2">Para-aminobenzoate synthase, aminase component</fullName>
        <ecNumber evidence="2">2.6.1.85</ecNumber>
    </submittedName>
</protein>
<dbReference type="RefSeq" id="WP_064611522.1">
    <property type="nucleotide sequence ID" value="NZ_LXHB01000101.1"/>
</dbReference>
<name>A0A198URF9_MORCA</name>
<dbReference type="PATRIC" id="fig|480.237.peg.687"/>
<feature type="domain" description="Chorismate-utilising enzyme C-terminal" evidence="1">
    <location>
        <begin position="194"/>
        <end position="448"/>
    </location>
</feature>
<evidence type="ECO:0000313" key="2">
    <source>
        <dbReference type="EMBL" id="OAU97847.1"/>
    </source>
</evidence>
<sequence length="460" mass="52196">MLKHYFATTYTPSQITALIATHHPDWQVCFLNNAHRPVIGICPKVAWTATFDKNLYIHKKTRQVHGAKRANEQRYPSTYDNWQHELMAYANQMNLDNYHNGSTHRSYVHGFMGFIGYDLSAHQLNHQIAIKPNQPCGYLAHYDIYLQPIKGGYDLIGMGVCSEFFQRITHQLSGLLCRCLPTASPIDFQPIWTKAKYAKAFYQTQEYLKAGDTYQINLTQKWYAHLDHLASHLPNLQDTMNAPFAGFLQLGEFELLSISPELFFEFHKTNGKIHLITKPIKGTRPRHADPIIDNELKQSLANSEKDISENLMIVDLLRNDLGKYAQIGTVKTPKRFAIESFKNVHHMVSTVTATLSDTHPITVLFGSLPAGSITGAPKKRACEIIHELETSPRGAYCGTMGYMNFDGTGSWNVLIRTLQKWQECEIWAGGGITIKSDIDDEYQECQDKIGTILAKMSQPK</sequence>
<dbReference type="eggNOG" id="COG0147">
    <property type="taxonomic scope" value="Bacteria"/>
</dbReference>
<dbReference type="InterPro" id="IPR019999">
    <property type="entry name" value="Anth_synth_I-like"/>
</dbReference>
<dbReference type="Pfam" id="PF00425">
    <property type="entry name" value="Chorismate_bind"/>
    <property type="match status" value="1"/>
</dbReference>
<dbReference type="InterPro" id="IPR015890">
    <property type="entry name" value="Chorismate_C"/>
</dbReference>
<proteinExistence type="predicted"/>
<keyword evidence="3" id="KW-1185">Reference proteome</keyword>
<evidence type="ECO:0000313" key="3">
    <source>
        <dbReference type="Proteomes" id="UP000078228"/>
    </source>
</evidence>
<dbReference type="Proteomes" id="UP000078228">
    <property type="component" value="Unassembled WGS sequence"/>
</dbReference>
<dbReference type="PANTHER" id="PTHR11236:SF50">
    <property type="entry name" value="AMINODEOXYCHORISMATE SYNTHASE COMPONENT 1"/>
    <property type="match status" value="1"/>
</dbReference>
<dbReference type="Gene3D" id="3.60.120.10">
    <property type="entry name" value="Anthranilate synthase"/>
    <property type="match status" value="1"/>
</dbReference>
<dbReference type="PANTHER" id="PTHR11236">
    <property type="entry name" value="AMINOBENZOATE/ANTHRANILATE SYNTHASE"/>
    <property type="match status" value="1"/>
</dbReference>
<dbReference type="AlphaFoldDB" id="A0A198URF9"/>
<accession>A0A198URF9</accession>
<dbReference type="InterPro" id="IPR005801">
    <property type="entry name" value="ADC_synthase"/>
</dbReference>
<dbReference type="EC" id="2.6.1.85" evidence="2"/>
<keyword evidence="2" id="KW-0808">Transferase</keyword>
<comment type="caution">
    <text evidence="2">The sequence shown here is derived from an EMBL/GenBank/DDBJ whole genome shotgun (WGS) entry which is preliminary data.</text>
</comment>
<dbReference type="GO" id="GO:0046820">
    <property type="term" value="F:4-amino-4-deoxychorismate synthase activity"/>
    <property type="evidence" value="ECO:0007669"/>
    <property type="project" value="UniProtKB-EC"/>
</dbReference>